<evidence type="ECO:0000256" key="3">
    <source>
        <dbReference type="SAM" id="MobiDB-lite"/>
    </source>
</evidence>
<evidence type="ECO:0000313" key="5">
    <source>
        <dbReference type="EMBL" id="CEP08706.1"/>
    </source>
</evidence>
<evidence type="ECO:0000313" key="6">
    <source>
        <dbReference type="Proteomes" id="UP000054107"/>
    </source>
</evidence>
<feature type="region of interest" description="Disordered" evidence="3">
    <location>
        <begin position="439"/>
        <end position="475"/>
    </location>
</feature>
<dbReference type="GO" id="GO:0003677">
    <property type="term" value="F:DNA binding"/>
    <property type="evidence" value="ECO:0007669"/>
    <property type="project" value="UniProtKB-KW"/>
</dbReference>
<feature type="compositionally biased region" description="Polar residues" evidence="3">
    <location>
        <begin position="37"/>
        <end position="49"/>
    </location>
</feature>
<dbReference type="PANTHER" id="PTHR35144">
    <property type="entry name" value="MEIOSIS-SPECIFIC TRANSCRIPTION FACTOR NDT80"/>
    <property type="match status" value="1"/>
</dbReference>
<organism evidence="5 6">
    <name type="scientific">Parasitella parasitica</name>
    <dbReference type="NCBI Taxonomy" id="35722"/>
    <lineage>
        <taxon>Eukaryota</taxon>
        <taxon>Fungi</taxon>
        <taxon>Fungi incertae sedis</taxon>
        <taxon>Mucoromycota</taxon>
        <taxon>Mucoromycotina</taxon>
        <taxon>Mucoromycetes</taxon>
        <taxon>Mucorales</taxon>
        <taxon>Mucorineae</taxon>
        <taxon>Mucoraceae</taxon>
        <taxon>Parasitella</taxon>
    </lineage>
</organism>
<dbReference type="GO" id="GO:0045944">
    <property type="term" value="P:positive regulation of transcription by RNA polymerase II"/>
    <property type="evidence" value="ECO:0007669"/>
    <property type="project" value="TreeGrafter"/>
</dbReference>
<feature type="domain" description="NDT80" evidence="4">
    <location>
        <begin position="51"/>
        <end position="314"/>
    </location>
</feature>
<dbReference type="InterPro" id="IPR008967">
    <property type="entry name" value="p53-like_TF_DNA-bd_sf"/>
</dbReference>
<dbReference type="EMBL" id="LN719964">
    <property type="protein sequence ID" value="CEP08706.1"/>
    <property type="molecule type" value="Genomic_DNA"/>
</dbReference>
<dbReference type="STRING" id="35722.A0A0B7MRS8"/>
<feature type="compositionally biased region" description="Polar residues" evidence="3">
    <location>
        <begin position="505"/>
        <end position="522"/>
    </location>
</feature>
<dbReference type="Pfam" id="PF05224">
    <property type="entry name" value="NDT80_PhoG"/>
    <property type="match status" value="1"/>
</dbReference>
<sequence>MTSYVTLPYSSYSEVYPAQSEPSSNSETSSQPVLSPPLQQGLMSISQPETPRPEKSNATTPPQSSSSSSFAVSPNLIRRGPPVPRKHASFTTTTFHSNHYPGDNPVRRRRTESIFSFEMGPSFTGTKQLCELYSMDQSNRADQDWTCYRRNYFQISSAFDIHGINYIMQGSEIPRLLLKKSNDSQELLAVDYFSIGVSARVTNNDKKIDLVQHTPKRDKGPQMIPEPKPVCAGGNLHLASVGSNHSIATFERLQFKTATANNGKRRAAQQYYEIAVHLYANFPERREPPFLVASCVSPPLVVRGRSPGHYADSHTRFKHMDTDPSSISNDHISLIPMGVSSSLSTSMPSLNEERFGPHNAPPSIASNSRSNAVDHYASSSSNHRRFTSLPDSPVSDLGFSSYNVYPYPPFPAYSPMMASASASNIPSYAHTAPSNYNPMSGSYLQNENHHPPLPLPSPHIYDSAPPGFHYDNKPKSEIKHDSYWHQSNHNLKMNDSQQQQQQQQRFSNNGGININSLASNNHYECPSPHEKNPGNGYNSTSGLDGGRPQ</sequence>
<accession>A0A0B7MRS8</accession>
<dbReference type="SUPFAM" id="SSF49417">
    <property type="entry name" value="p53-like transcription factors"/>
    <property type="match status" value="1"/>
</dbReference>
<dbReference type="OrthoDB" id="2288358at2759"/>
<dbReference type="PANTHER" id="PTHR35144:SF2">
    <property type="entry name" value="MEIOSIS-SPECIFIC TRANSCRIPTION FACTOR NDT80"/>
    <property type="match status" value="1"/>
</dbReference>
<feature type="compositionally biased region" description="Polar residues" evidence="3">
    <location>
        <begin position="364"/>
        <end position="381"/>
    </location>
</feature>
<feature type="DNA-binding region" description="NDT80" evidence="2">
    <location>
        <begin position="51"/>
        <end position="314"/>
    </location>
</feature>
<protein>
    <recommendedName>
        <fullName evidence="4">NDT80 domain-containing protein</fullName>
    </recommendedName>
</protein>
<dbReference type="AlphaFoldDB" id="A0A0B7MRS8"/>
<keyword evidence="6" id="KW-1185">Reference proteome</keyword>
<gene>
    <name evidence="5" type="primary">PARPA_02051.1 scaffold 2397</name>
</gene>
<dbReference type="PROSITE" id="PS51517">
    <property type="entry name" value="NDT80"/>
    <property type="match status" value="1"/>
</dbReference>
<dbReference type="GO" id="GO:0051321">
    <property type="term" value="P:meiotic cell cycle"/>
    <property type="evidence" value="ECO:0007669"/>
    <property type="project" value="TreeGrafter"/>
</dbReference>
<dbReference type="InterPro" id="IPR052605">
    <property type="entry name" value="Fungal_trans_regulator"/>
</dbReference>
<dbReference type="InterPro" id="IPR037141">
    <property type="entry name" value="NDT80_DNA-bd_dom_sf"/>
</dbReference>
<feature type="compositionally biased region" description="Polar residues" evidence="3">
    <location>
        <begin position="1"/>
        <end position="13"/>
    </location>
</feature>
<evidence type="ECO:0000256" key="2">
    <source>
        <dbReference type="PROSITE-ProRule" id="PRU00850"/>
    </source>
</evidence>
<feature type="region of interest" description="Disordered" evidence="3">
    <location>
        <begin position="1"/>
        <end position="107"/>
    </location>
</feature>
<evidence type="ECO:0000256" key="1">
    <source>
        <dbReference type="ARBA" id="ARBA00023125"/>
    </source>
</evidence>
<proteinExistence type="predicted"/>
<dbReference type="GO" id="GO:0000228">
    <property type="term" value="C:nuclear chromosome"/>
    <property type="evidence" value="ECO:0007669"/>
    <property type="project" value="TreeGrafter"/>
</dbReference>
<feature type="region of interest" description="Disordered" evidence="3">
    <location>
        <begin position="492"/>
        <end position="549"/>
    </location>
</feature>
<dbReference type="GO" id="GO:0003700">
    <property type="term" value="F:DNA-binding transcription factor activity"/>
    <property type="evidence" value="ECO:0007669"/>
    <property type="project" value="UniProtKB-UniRule"/>
</dbReference>
<dbReference type="Gene3D" id="2.60.40.1390">
    <property type="entry name" value="NDT80 DNA-binding domain"/>
    <property type="match status" value="1"/>
</dbReference>
<dbReference type="InterPro" id="IPR024061">
    <property type="entry name" value="NDT80_DNA-bd_dom"/>
</dbReference>
<feature type="compositionally biased region" description="Low complexity" evidence="3">
    <location>
        <begin position="19"/>
        <end position="32"/>
    </location>
</feature>
<evidence type="ECO:0000259" key="4">
    <source>
        <dbReference type="PROSITE" id="PS51517"/>
    </source>
</evidence>
<feature type="region of interest" description="Disordered" evidence="3">
    <location>
        <begin position="343"/>
        <end position="388"/>
    </location>
</feature>
<keyword evidence="1 2" id="KW-0238">DNA-binding</keyword>
<name>A0A0B7MRS8_9FUNG</name>
<dbReference type="Proteomes" id="UP000054107">
    <property type="component" value="Unassembled WGS sequence"/>
</dbReference>
<reference evidence="5 6" key="1">
    <citation type="submission" date="2014-09" db="EMBL/GenBank/DDBJ databases">
        <authorList>
            <person name="Ellenberger Sabrina"/>
        </authorList>
    </citation>
    <scope>NUCLEOTIDE SEQUENCE [LARGE SCALE GENOMIC DNA]</scope>
    <source>
        <strain evidence="5 6">CBS 412.66</strain>
    </source>
</reference>